<accession>A0A917VCA9</accession>
<evidence type="ECO:0000313" key="3">
    <source>
        <dbReference type="Proteomes" id="UP000612956"/>
    </source>
</evidence>
<organism evidence="2 3">
    <name type="scientific">Nocardia camponoti</name>
    <dbReference type="NCBI Taxonomy" id="1616106"/>
    <lineage>
        <taxon>Bacteria</taxon>
        <taxon>Bacillati</taxon>
        <taxon>Actinomycetota</taxon>
        <taxon>Actinomycetes</taxon>
        <taxon>Mycobacteriales</taxon>
        <taxon>Nocardiaceae</taxon>
        <taxon>Nocardia</taxon>
    </lineage>
</organism>
<proteinExistence type="predicted"/>
<dbReference type="Proteomes" id="UP000612956">
    <property type="component" value="Unassembled WGS sequence"/>
</dbReference>
<keyword evidence="3" id="KW-1185">Reference proteome</keyword>
<evidence type="ECO:0000313" key="2">
    <source>
        <dbReference type="EMBL" id="GGK63656.1"/>
    </source>
</evidence>
<name>A0A917VCA9_9NOCA</name>
<keyword evidence="1" id="KW-1133">Transmembrane helix</keyword>
<dbReference type="EMBL" id="BMMW01000004">
    <property type="protein sequence ID" value="GGK63656.1"/>
    <property type="molecule type" value="Genomic_DNA"/>
</dbReference>
<evidence type="ECO:0000256" key="1">
    <source>
        <dbReference type="SAM" id="Phobius"/>
    </source>
</evidence>
<protein>
    <submittedName>
        <fullName evidence="2">Uncharacterized protein</fullName>
    </submittedName>
</protein>
<sequence length="109" mass="12202">MPAFITRNNLIPAAVAVLNVGLYAYGFVDTVQRGDWLAAAGNGTALCVLYFPFRWWRRAPGVVVVTGISNSAHRFRRSTDPTHQQRPLHRLEHPHPTVDRCHRAYPAVG</sequence>
<keyword evidence="1" id="KW-0812">Transmembrane</keyword>
<gene>
    <name evidence="2" type="ORF">GCM10011591_39820</name>
</gene>
<reference evidence="2" key="1">
    <citation type="journal article" date="2014" name="Int. J. Syst. Evol. Microbiol.">
        <title>Complete genome sequence of Corynebacterium casei LMG S-19264T (=DSM 44701T), isolated from a smear-ripened cheese.</title>
        <authorList>
            <consortium name="US DOE Joint Genome Institute (JGI-PGF)"/>
            <person name="Walter F."/>
            <person name="Albersmeier A."/>
            <person name="Kalinowski J."/>
            <person name="Ruckert C."/>
        </authorList>
    </citation>
    <scope>NUCLEOTIDE SEQUENCE</scope>
    <source>
        <strain evidence="2">CGMCC 4.7278</strain>
    </source>
</reference>
<feature type="transmembrane region" description="Helical" evidence="1">
    <location>
        <begin position="9"/>
        <end position="28"/>
    </location>
</feature>
<dbReference type="AlphaFoldDB" id="A0A917VCA9"/>
<reference evidence="2" key="2">
    <citation type="submission" date="2020-09" db="EMBL/GenBank/DDBJ databases">
        <authorList>
            <person name="Sun Q."/>
            <person name="Zhou Y."/>
        </authorList>
    </citation>
    <scope>NUCLEOTIDE SEQUENCE</scope>
    <source>
        <strain evidence="2">CGMCC 4.7278</strain>
    </source>
</reference>
<keyword evidence="1" id="KW-0472">Membrane</keyword>
<comment type="caution">
    <text evidence="2">The sequence shown here is derived from an EMBL/GenBank/DDBJ whole genome shotgun (WGS) entry which is preliminary data.</text>
</comment>
<feature type="transmembrane region" description="Helical" evidence="1">
    <location>
        <begin position="34"/>
        <end position="53"/>
    </location>
</feature>